<dbReference type="RefSeq" id="WP_064304008.1">
    <property type="nucleotide sequence ID" value="NZ_LUCV01000040.1"/>
</dbReference>
<dbReference type="Proteomes" id="UP000077752">
    <property type="component" value="Unassembled WGS sequence"/>
</dbReference>
<evidence type="ECO:0000313" key="1">
    <source>
        <dbReference type="EMBL" id="OAI86139.1"/>
    </source>
</evidence>
<comment type="caution">
    <text evidence="1">The sequence shown here is derived from an EMBL/GenBank/DDBJ whole genome shotgun (WGS) entry which is preliminary data.</text>
</comment>
<reference evidence="1 2" key="1">
    <citation type="submission" date="2016-03" db="EMBL/GenBank/DDBJ databases">
        <title>Draft Genome Assembly of Pseudomonas putida strain CBF10-2.</title>
        <authorList>
            <person name="Iyer R.S."/>
            <person name="Damania A."/>
        </authorList>
    </citation>
    <scope>NUCLEOTIDE SEQUENCE [LARGE SCALE GENOMIC DNA]</scope>
    <source>
        <strain evidence="1 2">CBF10-2</strain>
    </source>
</reference>
<organism evidence="1 2">
    <name type="scientific">Pseudomonas putida</name>
    <name type="common">Arthrobacter siderocapsulatus</name>
    <dbReference type="NCBI Taxonomy" id="303"/>
    <lineage>
        <taxon>Bacteria</taxon>
        <taxon>Pseudomonadati</taxon>
        <taxon>Pseudomonadota</taxon>
        <taxon>Gammaproteobacteria</taxon>
        <taxon>Pseudomonadales</taxon>
        <taxon>Pseudomonadaceae</taxon>
        <taxon>Pseudomonas</taxon>
    </lineage>
</organism>
<protein>
    <submittedName>
        <fullName evidence="1">Uncharacterized protein</fullName>
    </submittedName>
</protein>
<evidence type="ECO:0000313" key="2">
    <source>
        <dbReference type="Proteomes" id="UP000077752"/>
    </source>
</evidence>
<sequence length="80" mass="8400">MKKVVPDPPPVLCVGPGLYHNEAIARAAEHLEKAIHGAGSLPDTPTPRNEARLSSILLEMRIAKALLGVALSASPVTIEV</sequence>
<dbReference type="EMBL" id="LUCV01000040">
    <property type="protein sequence ID" value="OAI86139.1"/>
    <property type="molecule type" value="Genomic_DNA"/>
</dbReference>
<name>A0A177SCY8_PSEPU</name>
<gene>
    <name evidence="1" type="ORF">AYO28_00135</name>
</gene>
<dbReference type="AlphaFoldDB" id="A0A177SCY8"/>
<accession>A0A177SCY8</accession>
<proteinExistence type="predicted"/>